<evidence type="ECO:0000256" key="2">
    <source>
        <dbReference type="ARBA" id="ARBA00023125"/>
    </source>
</evidence>
<protein>
    <submittedName>
        <fullName evidence="5">Uncharacterized protein</fullName>
    </submittedName>
</protein>
<accession>A0A0F9YFB8</accession>
<proteinExistence type="predicted"/>
<evidence type="ECO:0000313" key="5">
    <source>
        <dbReference type="EMBL" id="KKO10832.1"/>
    </source>
</evidence>
<dbReference type="InterPro" id="IPR016032">
    <property type="entry name" value="Sig_transdc_resp-reg_C-effctor"/>
</dbReference>
<feature type="domain" description="Response regulatory" evidence="4">
    <location>
        <begin position="3"/>
        <end position="119"/>
    </location>
</feature>
<name>A0A0F9YFB8_9ZZZZ</name>
<dbReference type="Gene3D" id="3.40.50.2300">
    <property type="match status" value="1"/>
</dbReference>
<evidence type="ECO:0000256" key="1">
    <source>
        <dbReference type="ARBA" id="ARBA00022553"/>
    </source>
</evidence>
<dbReference type="GO" id="GO:0006355">
    <property type="term" value="P:regulation of DNA-templated transcription"/>
    <property type="evidence" value="ECO:0007669"/>
    <property type="project" value="InterPro"/>
</dbReference>
<dbReference type="InterPro" id="IPR058245">
    <property type="entry name" value="NreC/VraR/RcsB-like_REC"/>
</dbReference>
<dbReference type="PROSITE" id="PS50043">
    <property type="entry name" value="HTH_LUXR_2"/>
    <property type="match status" value="1"/>
</dbReference>
<dbReference type="CDD" id="cd06170">
    <property type="entry name" value="LuxR_C_like"/>
    <property type="match status" value="1"/>
</dbReference>
<reference evidence="5" key="1">
    <citation type="journal article" date="2015" name="Nature">
        <title>Complex archaea that bridge the gap between prokaryotes and eukaryotes.</title>
        <authorList>
            <person name="Spang A."/>
            <person name="Saw J.H."/>
            <person name="Jorgensen S.L."/>
            <person name="Zaremba-Niedzwiedzka K."/>
            <person name="Martijn J."/>
            <person name="Lind A.E."/>
            <person name="van Eijk R."/>
            <person name="Schleper C."/>
            <person name="Guy L."/>
            <person name="Ettema T.J."/>
        </authorList>
    </citation>
    <scope>NUCLEOTIDE SEQUENCE</scope>
</reference>
<dbReference type="CDD" id="cd17535">
    <property type="entry name" value="REC_NarL-like"/>
    <property type="match status" value="1"/>
</dbReference>
<dbReference type="SUPFAM" id="SSF46894">
    <property type="entry name" value="C-terminal effector domain of the bipartite response regulators"/>
    <property type="match status" value="1"/>
</dbReference>
<dbReference type="InterPro" id="IPR011006">
    <property type="entry name" value="CheY-like_superfamily"/>
</dbReference>
<dbReference type="SUPFAM" id="SSF52172">
    <property type="entry name" value="CheY-like"/>
    <property type="match status" value="1"/>
</dbReference>
<dbReference type="PANTHER" id="PTHR43214:SF43">
    <property type="entry name" value="TWO-COMPONENT RESPONSE REGULATOR"/>
    <property type="match status" value="1"/>
</dbReference>
<gene>
    <name evidence="5" type="ORF">LCGC14_0023150</name>
</gene>
<evidence type="ECO:0000259" key="3">
    <source>
        <dbReference type="PROSITE" id="PS50043"/>
    </source>
</evidence>
<keyword evidence="1" id="KW-0597">Phosphoprotein</keyword>
<feature type="domain" description="HTH luxR-type" evidence="3">
    <location>
        <begin position="142"/>
        <end position="207"/>
    </location>
</feature>
<sequence length="211" mass="23322">MIQVLLADDHAIVRQGLSRVLALTPDMKVAGEVSDGWLLLDYLANKHIDLLLLDMSMPGPSGIDLISSVSERWPDLPLVVFSMYSDSHLATKAIKAGAKGYLTKDSDPDMIISAIRHCLAGKHYLHPALGARLMLEEPQAPGQELHRRLSAREHQIFLLLVNGLPLSTIGDNLHISPKTVSTHKFRIMQKLSMTSISELVRYAVKFDLIDG</sequence>
<dbReference type="Pfam" id="PF00196">
    <property type="entry name" value="GerE"/>
    <property type="match status" value="1"/>
</dbReference>
<comment type="caution">
    <text evidence="5">The sequence shown here is derived from an EMBL/GenBank/DDBJ whole genome shotgun (WGS) entry which is preliminary data.</text>
</comment>
<dbReference type="PANTHER" id="PTHR43214">
    <property type="entry name" value="TWO-COMPONENT RESPONSE REGULATOR"/>
    <property type="match status" value="1"/>
</dbReference>
<dbReference type="Pfam" id="PF00072">
    <property type="entry name" value="Response_reg"/>
    <property type="match status" value="1"/>
</dbReference>
<dbReference type="GO" id="GO:0003677">
    <property type="term" value="F:DNA binding"/>
    <property type="evidence" value="ECO:0007669"/>
    <property type="project" value="UniProtKB-KW"/>
</dbReference>
<dbReference type="EMBL" id="LAZR01000004">
    <property type="protein sequence ID" value="KKO10832.1"/>
    <property type="molecule type" value="Genomic_DNA"/>
</dbReference>
<evidence type="ECO:0000259" key="4">
    <source>
        <dbReference type="PROSITE" id="PS50110"/>
    </source>
</evidence>
<dbReference type="InterPro" id="IPR001789">
    <property type="entry name" value="Sig_transdc_resp-reg_receiver"/>
</dbReference>
<keyword evidence="2" id="KW-0238">DNA-binding</keyword>
<dbReference type="AlphaFoldDB" id="A0A0F9YFB8"/>
<dbReference type="PROSITE" id="PS50110">
    <property type="entry name" value="RESPONSE_REGULATORY"/>
    <property type="match status" value="1"/>
</dbReference>
<dbReference type="GO" id="GO:0000160">
    <property type="term" value="P:phosphorelay signal transduction system"/>
    <property type="evidence" value="ECO:0007669"/>
    <property type="project" value="InterPro"/>
</dbReference>
<organism evidence="5">
    <name type="scientific">marine sediment metagenome</name>
    <dbReference type="NCBI Taxonomy" id="412755"/>
    <lineage>
        <taxon>unclassified sequences</taxon>
        <taxon>metagenomes</taxon>
        <taxon>ecological metagenomes</taxon>
    </lineage>
</organism>
<dbReference type="InterPro" id="IPR039420">
    <property type="entry name" value="WalR-like"/>
</dbReference>
<dbReference type="SMART" id="SM00448">
    <property type="entry name" value="REC"/>
    <property type="match status" value="1"/>
</dbReference>
<dbReference type="PRINTS" id="PR00038">
    <property type="entry name" value="HTHLUXR"/>
</dbReference>
<dbReference type="SMART" id="SM00421">
    <property type="entry name" value="HTH_LUXR"/>
    <property type="match status" value="1"/>
</dbReference>
<dbReference type="InterPro" id="IPR000792">
    <property type="entry name" value="Tscrpt_reg_LuxR_C"/>
</dbReference>